<dbReference type="EMBL" id="KZ819664">
    <property type="protein sequence ID" value="PWN28990.1"/>
    <property type="molecule type" value="Genomic_DNA"/>
</dbReference>
<dbReference type="OrthoDB" id="266334at2759"/>
<dbReference type="GO" id="GO:0012505">
    <property type="term" value="C:endomembrane system"/>
    <property type="evidence" value="ECO:0007669"/>
    <property type="project" value="UniProtKB-SubCell"/>
</dbReference>
<sequence length="136" mass="15613">MLSPCPGAKPNKDGSGGVFVVVELCDEISIDTVVLANHEFFSRMFKRFKVSVAPALKSGGQKGDEEWRELGVFRARNARGPQVFNITSPSTGFFRYVRIDFMEYYGNEYYCPLSLLRVYGLTQLDHFRREEEKDRK</sequence>
<keyword evidence="4" id="KW-0472">Membrane</keyword>
<dbReference type="InterPro" id="IPR045120">
    <property type="entry name" value="Suco/Slp1-like"/>
</dbReference>
<dbReference type="PANTHER" id="PTHR12953">
    <property type="entry name" value="MEMBRANE PROTEIN CH1 RELATED"/>
    <property type="match status" value="1"/>
</dbReference>
<keyword evidence="2" id="KW-0812">Transmembrane</keyword>
<evidence type="ECO:0000256" key="4">
    <source>
        <dbReference type="ARBA" id="ARBA00023136"/>
    </source>
</evidence>
<evidence type="ECO:0000256" key="3">
    <source>
        <dbReference type="ARBA" id="ARBA00022989"/>
    </source>
</evidence>
<evidence type="ECO:0000259" key="5">
    <source>
        <dbReference type="PROSITE" id="PS51469"/>
    </source>
</evidence>
<dbReference type="SUPFAM" id="SSF49785">
    <property type="entry name" value="Galactose-binding domain-like"/>
    <property type="match status" value="1"/>
</dbReference>
<gene>
    <name evidence="6" type="ORF">BDZ90DRAFT_218164</name>
</gene>
<dbReference type="InterPro" id="IPR008979">
    <property type="entry name" value="Galactose-bd-like_sf"/>
</dbReference>
<dbReference type="InterPro" id="IPR012919">
    <property type="entry name" value="SUN_dom"/>
</dbReference>
<protein>
    <recommendedName>
        <fullName evidence="5">SUN domain-containing protein</fullName>
    </recommendedName>
</protein>
<comment type="subcellular location">
    <subcellularLocation>
        <location evidence="1">Endomembrane system</location>
    </subcellularLocation>
</comment>
<reference evidence="6 7" key="1">
    <citation type="journal article" date="2018" name="Mol. Biol. Evol.">
        <title>Broad Genomic Sampling Reveals a Smut Pathogenic Ancestry of the Fungal Clade Ustilaginomycotina.</title>
        <authorList>
            <person name="Kijpornyongpan T."/>
            <person name="Mondo S.J."/>
            <person name="Barry K."/>
            <person name="Sandor L."/>
            <person name="Lee J."/>
            <person name="Lipzen A."/>
            <person name="Pangilinan J."/>
            <person name="LaButti K."/>
            <person name="Hainaut M."/>
            <person name="Henrissat B."/>
            <person name="Grigoriev I.V."/>
            <person name="Spatafora J.W."/>
            <person name="Aime M.C."/>
        </authorList>
    </citation>
    <scope>NUCLEOTIDE SEQUENCE [LARGE SCALE GENOMIC DNA]</scope>
    <source>
        <strain evidence="6 7">MCA 5214</strain>
    </source>
</reference>
<keyword evidence="7" id="KW-1185">Reference proteome</keyword>
<feature type="non-terminal residue" evidence="6">
    <location>
        <position position="136"/>
    </location>
</feature>
<dbReference type="STRING" id="1569628.A0A316UUK3"/>
<keyword evidence="3" id="KW-1133">Transmembrane helix</keyword>
<evidence type="ECO:0000313" key="7">
    <source>
        <dbReference type="Proteomes" id="UP000245884"/>
    </source>
</evidence>
<evidence type="ECO:0000313" key="6">
    <source>
        <dbReference type="EMBL" id="PWN28990.1"/>
    </source>
</evidence>
<evidence type="ECO:0000256" key="2">
    <source>
        <dbReference type="ARBA" id="ARBA00022692"/>
    </source>
</evidence>
<dbReference type="GO" id="GO:0034975">
    <property type="term" value="P:protein folding in endoplasmic reticulum"/>
    <property type="evidence" value="ECO:0007669"/>
    <property type="project" value="TreeGrafter"/>
</dbReference>
<dbReference type="PANTHER" id="PTHR12953:SF0">
    <property type="entry name" value="SUN DOMAIN-CONTAINING OSSIFICATION FACTOR"/>
    <property type="match status" value="1"/>
</dbReference>
<organism evidence="6 7">
    <name type="scientific">Jaminaea rosea</name>
    <dbReference type="NCBI Taxonomy" id="1569628"/>
    <lineage>
        <taxon>Eukaryota</taxon>
        <taxon>Fungi</taxon>
        <taxon>Dikarya</taxon>
        <taxon>Basidiomycota</taxon>
        <taxon>Ustilaginomycotina</taxon>
        <taxon>Exobasidiomycetes</taxon>
        <taxon>Microstromatales</taxon>
        <taxon>Microstromatales incertae sedis</taxon>
        <taxon>Jaminaea</taxon>
    </lineage>
</organism>
<dbReference type="GO" id="GO:0016020">
    <property type="term" value="C:membrane"/>
    <property type="evidence" value="ECO:0007669"/>
    <property type="project" value="InterPro"/>
</dbReference>
<dbReference type="Pfam" id="PF07738">
    <property type="entry name" value="Sad1_UNC"/>
    <property type="match status" value="1"/>
</dbReference>
<accession>A0A316UUK3</accession>
<name>A0A316UUK3_9BASI</name>
<dbReference type="GO" id="GO:0005737">
    <property type="term" value="C:cytoplasm"/>
    <property type="evidence" value="ECO:0007669"/>
    <property type="project" value="TreeGrafter"/>
</dbReference>
<dbReference type="Gene3D" id="2.60.120.260">
    <property type="entry name" value="Galactose-binding domain-like"/>
    <property type="match status" value="1"/>
</dbReference>
<dbReference type="Proteomes" id="UP000245884">
    <property type="component" value="Unassembled WGS sequence"/>
</dbReference>
<dbReference type="AlphaFoldDB" id="A0A316UUK3"/>
<proteinExistence type="predicted"/>
<feature type="domain" description="SUN" evidence="5">
    <location>
        <begin position="1"/>
        <end position="123"/>
    </location>
</feature>
<dbReference type="RefSeq" id="XP_025363602.1">
    <property type="nucleotide sequence ID" value="XM_025504355.1"/>
</dbReference>
<evidence type="ECO:0000256" key="1">
    <source>
        <dbReference type="ARBA" id="ARBA00004308"/>
    </source>
</evidence>
<dbReference type="GeneID" id="37026178"/>
<dbReference type="PROSITE" id="PS51469">
    <property type="entry name" value="SUN"/>
    <property type="match status" value="1"/>
</dbReference>